<evidence type="ECO:0000313" key="3">
    <source>
        <dbReference type="Proteomes" id="UP001610446"/>
    </source>
</evidence>
<dbReference type="Proteomes" id="UP001610446">
    <property type="component" value="Unassembled WGS sequence"/>
</dbReference>
<keyword evidence="1" id="KW-0812">Transmembrane</keyword>
<keyword evidence="3" id="KW-1185">Reference proteome</keyword>
<organism evidence="2 3">
    <name type="scientific">Aspergillus pseudoustus</name>
    <dbReference type="NCBI Taxonomy" id="1810923"/>
    <lineage>
        <taxon>Eukaryota</taxon>
        <taxon>Fungi</taxon>
        <taxon>Dikarya</taxon>
        <taxon>Ascomycota</taxon>
        <taxon>Pezizomycotina</taxon>
        <taxon>Eurotiomycetes</taxon>
        <taxon>Eurotiomycetidae</taxon>
        <taxon>Eurotiales</taxon>
        <taxon>Aspergillaceae</taxon>
        <taxon>Aspergillus</taxon>
        <taxon>Aspergillus subgen. Nidulantes</taxon>
    </lineage>
</organism>
<comment type="caution">
    <text evidence="2">The sequence shown here is derived from an EMBL/GenBank/DDBJ whole genome shotgun (WGS) entry which is preliminary data.</text>
</comment>
<dbReference type="EMBL" id="JBFXLU010000039">
    <property type="protein sequence ID" value="KAL2850195.1"/>
    <property type="molecule type" value="Genomic_DNA"/>
</dbReference>
<proteinExistence type="predicted"/>
<gene>
    <name evidence="2" type="ORF">BJY01DRAFT_210185</name>
</gene>
<sequence>MSAPEAASASLERDQTEDSNNYIDGVKLAALMISISLCMFLVSLVSPSSHFEG</sequence>
<evidence type="ECO:0000313" key="2">
    <source>
        <dbReference type="EMBL" id="KAL2850195.1"/>
    </source>
</evidence>
<keyword evidence="1" id="KW-1133">Transmembrane helix</keyword>
<reference evidence="2 3" key="1">
    <citation type="submission" date="2024-07" db="EMBL/GenBank/DDBJ databases">
        <title>Section-level genome sequencing and comparative genomics of Aspergillus sections Usti and Cavernicolus.</title>
        <authorList>
            <consortium name="Lawrence Berkeley National Laboratory"/>
            <person name="Nybo J.L."/>
            <person name="Vesth T.C."/>
            <person name="Theobald S."/>
            <person name="Frisvad J.C."/>
            <person name="Larsen T.O."/>
            <person name="Kjaerboelling I."/>
            <person name="Rothschild-Mancinelli K."/>
            <person name="Lyhne E.K."/>
            <person name="Kogle M.E."/>
            <person name="Barry K."/>
            <person name="Clum A."/>
            <person name="Na H."/>
            <person name="Ledsgaard L."/>
            <person name="Lin J."/>
            <person name="Lipzen A."/>
            <person name="Kuo A."/>
            <person name="Riley R."/>
            <person name="Mondo S."/>
            <person name="Labutti K."/>
            <person name="Haridas S."/>
            <person name="Pangalinan J."/>
            <person name="Salamov A.A."/>
            <person name="Simmons B.A."/>
            <person name="Magnuson J.K."/>
            <person name="Chen J."/>
            <person name="Drula E."/>
            <person name="Henrissat B."/>
            <person name="Wiebenga A."/>
            <person name="Lubbers R.J."/>
            <person name="Gomes A.C."/>
            <person name="Makela M.R."/>
            <person name="Stajich J."/>
            <person name="Grigoriev I.V."/>
            <person name="Mortensen U.H."/>
            <person name="De Vries R.P."/>
            <person name="Baker S.E."/>
            <person name="Andersen M.R."/>
        </authorList>
    </citation>
    <scope>NUCLEOTIDE SEQUENCE [LARGE SCALE GENOMIC DNA]</scope>
    <source>
        <strain evidence="2 3">CBS 123904</strain>
    </source>
</reference>
<name>A0ABR4KD41_9EURO</name>
<feature type="transmembrane region" description="Helical" evidence="1">
    <location>
        <begin position="28"/>
        <end position="46"/>
    </location>
</feature>
<protein>
    <submittedName>
        <fullName evidence="2">Uncharacterized protein</fullName>
    </submittedName>
</protein>
<accession>A0ABR4KD41</accession>
<evidence type="ECO:0000256" key="1">
    <source>
        <dbReference type="SAM" id="Phobius"/>
    </source>
</evidence>
<keyword evidence="1" id="KW-0472">Membrane</keyword>